<reference evidence="2" key="1">
    <citation type="submission" date="2021-02" db="EMBL/GenBank/DDBJ databases">
        <authorList>
            <person name="Nowell W R."/>
        </authorList>
    </citation>
    <scope>NUCLEOTIDE SEQUENCE</scope>
    <source>
        <strain evidence="2">Ploen Becks lab</strain>
    </source>
</reference>
<evidence type="ECO:0000313" key="3">
    <source>
        <dbReference type="Proteomes" id="UP000663879"/>
    </source>
</evidence>
<accession>A0A814PRL6</accession>
<feature type="non-terminal residue" evidence="2">
    <location>
        <position position="1"/>
    </location>
</feature>
<dbReference type="Proteomes" id="UP000663879">
    <property type="component" value="Unassembled WGS sequence"/>
</dbReference>
<keyword evidence="3" id="KW-1185">Reference proteome</keyword>
<dbReference type="EMBL" id="CAJNOC010008076">
    <property type="protein sequence ID" value="CAF1109568.1"/>
    <property type="molecule type" value="Genomic_DNA"/>
</dbReference>
<feature type="compositionally biased region" description="Acidic residues" evidence="1">
    <location>
        <begin position="60"/>
        <end position="78"/>
    </location>
</feature>
<proteinExistence type="predicted"/>
<dbReference type="AlphaFoldDB" id="A0A814PRL6"/>
<comment type="caution">
    <text evidence="2">The sequence shown here is derived from an EMBL/GenBank/DDBJ whole genome shotgun (WGS) entry which is preliminary data.</text>
</comment>
<name>A0A814PRL6_9BILA</name>
<evidence type="ECO:0000256" key="1">
    <source>
        <dbReference type="SAM" id="MobiDB-lite"/>
    </source>
</evidence>
<dbReference type="OrthoDB" id="10165054at2759"/>
<evidence type="ECO:0000313" key="2">
    <source>
        <dbReference type="EMBL" id="CAF1109568.1"/>
    </source>
</evidence>
<gene>
    <name evidence="2" type="ORF">OXX778_LOCUS21559</name>
</gene>
<feature type="region of interest" description="Disordered" evidence="1">
    <location>
        <begin position="47"/>
        <end position="78"/>
    </location>
</feature>
<protein>
    <submittedName>
        <fullName evidence="2">Uncharacterized protein</fullName>
    </submittedName>
</protein>
<sequence length="78" mass="9123">NKPAPPRRKLDIGKDNELKIYKKMLSEKSIDLEAYIRKVMPLFNSDKRKKTLTKAHESELESEDEDVDIMDSSDEEEL</sequence>
<organism evidence="2 3">
    <name type="scientific">Brachionus calyciflorus</name>
    <dbReference type="NCBI Taxonomy" id="104777"/>
    <lineage>
        <taxon>Eukaryota</taxon>
        <taxon>Metazoa</taxon>
        <taxon>Spiralia</taxon>
        <taxon>Gnathifera</taxon>
        <taxon>Rotifera</taxon>
        <taxon>Eurotatoria</taxon>
        <taxon>Monogononta</taxon>
        <taxon>Pseudotrocha</taxon>
        <taxon>Ploima</taxon>
        <taxon>Brachionidae</taxon>
        <taxon>Brachionus</taxon>
    </lineage>
</organism>